<dbReference type="AlphaFoldDB" id="A0A2K3MJP4"/>
<reference evidence="2 3" key="1">
    <citation type="journal article" date="2014" name="Am. J. Bot.">
        <title>Genome assembly and annotation for red clover (Trifolium pratense; Fabaceae).</title>
        <authorList>
            <person name="Istvanek J."/>
            <person name="Jaros M."/>
            <person name="Krenek A."/>
            <person name="Repkova J."/>
        </authorList>
    </citation>
    <scope>NUCLEOTIDE SEQUENCE [LARGE SCALE GENOMIC DNA]</scope>
    <source>
        <strain evidence="3">cv. Tatra</strain>
        <tissue evidence="2">Young leaves</tissue>
    </source>
</reference>
<evidence type="ECO:0000256" key="1">
    <source>
        <dbReference type="SAM" id="MobiDB-lite"/>
    </source>
</evidence>
<organism evidence="2 3">
    <name type="scientific">Trifolium pratense</name>
    <name type="common">Red clover</name>
    <dbReference type="NCBI Taxonomy" id="57577"/>
    <lineage>
        <taxon>Eukaryota</taxon>
        <taxon>Viridiplantae</taxon>
        <taxon>Streptophyta</taxon>
        <taxon>Embryophyta</taxon>
        <taxon>Tracheophyta</taxon>
        <taxon>Spermatophyta</taxon>
        <taxon>Magnoliopsida</taxon>
        <taxon>eudicotyledons</taxon>
        <taxon>Gunneridae</taxon>
        <taxon>Pentapetalae</taxon>
        <taxon>rosids</taxon>
        <taxon>fabids</taxon>
        <taxon>Fabales</taxon>
        <taxon>Fabaceae</taxon>
        <taxon>Papilionoideae</taxon>
        <taxon>50 kb inversion clade</taxon>
        <taxon>NPAAA clade</taxon>
        <taxon>Hologalegina</taxon>
        <taxon>IRL clade</taxon>
        <taxon>Trifolieae</taxon>
        <taxon>Trifolium</taxon>
    </lineage>
</organism>
<comment type="caution">
    <text evidence="2">The sequence shown here is derived from an EMBL/GenBank/DDBJ whole genome shotgun (WGS) entry which is preliminary data.</text>
</comment>
<accession>A0A2K3MJP4</accession>
<proteinExistence type="predicted"/>
<sequence length="118" mass="12317">MGGGRENINFEFLKLDNSWHMGGSYGCGCWESSYANPVKTFAASDEKLCQVVFLVEEAAVTPELEMRDFPVAAVVRVDEQLDGGGFDNRTGGTGDGNEAEILSGGFSKGGGGGVDGGD</sequence>
<dbReference type="EMBL" id="ASHM01064813">
    <property type="protein sequence ID" value="PNX91040.1"/>
    <property type="molecule type" value="Genomic_DNA"/>
</dbReference>
<feature type="compositionally biased region" description="Gly residues" evidence="1">
    <location>
        <begin position="84"/>
        <end position="95"/>
    </location>
</feature>
<evidence type="ECO:0000313" key="2">
    <source>
        <dbReference type="EMBL" id="PNX91040.1"/>
    </source>
</evidence>
<reference evidence="2 3" key="2">
    <citation type="journal article" date="2017" name="Front. Plant Sci.">
        <title>Gene Classification and Mining of Molecular Markers Useful in Red Clover (Trifolium pratense) Breeding.</title>
        <authorList>
            <person name="Istvanek J."/>
            <person name="Dluhosova J."/>
            <person name="Dluhos P."/>
            <person name="Patkova L."/>
            <person name="Nedelnik J."/>
            <person name="Repkova J."/>
        </authorList>
    </citation>
    <scope>NUCLEOTIDE SEQUENCE [LARGE SCALE GENOMIC DNA]</scope>
    <source>
        <strain evidence="3">cv. Tatra</strain>
        <tissue evidence="2">Young leaves</tissue>
    </source>
</reference>
<feature type="region of interest" description="Disordered" evidence="1">
    <location>
        <begin position="84"/>
        <end position="118"/>
    </location>
</feature>
<evidence type="ECO:0000313" key="3">
    <source>
        <dbReference type="Proteomes" id="UP000236291"/>
    </source>
</evidence>
<dbReference type="Proteomes" id="UP000236291">
    <property type="component" value="Unassembled WGS sequence"/>
</dbReference>
<protein>
    <submittedName>
        <fullName evidence="2">Uncharacterized protein</fullName>
    </submittedName>
</protein>
<name>A0A2K3MJP4_TRIPR</name>
<dbReference type="PROSITE" id="PS51257">
    <property type="entry name" value="PROKAR_LIPOPROTEIN"/>
    <property type="match status" value="1"/>
</dbReference>
<feature type="compositionally biased region" description="Gly residues" evidence="1">
    <location>
        <begin position="106"/>
        <end position="118"/>
    </location>
</feature>
<gene>
    <name evidence="2" type="ORF">L195_g047169</name>
</gene>